<organism evidence="1 2">
    <name type="scientific">Streptomyces ramulosus</name>
    <dbReference type="NCBI Taxonomy" id="47762"/>
    <lineage>
        <taxon>Bacteria</taxon>
        <taxon>Bacillati</taxon>
        <taxon>Actinomycetota</taxon>
        <taxon>Actinomycetes</taxon>
        <taxon>Kitasatosporales</taxon>
        <taxon>Streptomycetaceae</taxon>
        <taxon>Streptomyces</taxon>
    </lineage>
</organism>
<comment type="caution">
    <text evidence="1">The sequence shown here is derived from an EMBL/GenBank/DDBJ whole genome shotgun (WGS) entry which is preliminary data.</text>
</comment>
<sequence>MIFGPRNTTTHVLATRLDLGRPREALKVAENLDAALAGLPATRVAPSRMNLARARLDVGDRDGALESLSDAWEAAPQMARIHPMAMEVFRVLSALHRRSNPELLRLSKLSGIPV</sequence>
<evidence type="ECO:0000313" key="1">
    <source>
        <dbReference type="EMBL" id="MFC5893377.1"/>
    </source>
</evidence>
<reference evidence="2" key="1">
    <citation type="journal article" date="2019" name="Int. J. Syst. Evol. Microbiol.">
        <title>The Global Catalogue of Microorganisms (GCM) 10K type strain sequencing project: providing services to taxonomists for standard genome sequencing and annotation.</title>
        <authorList>
            <consortium name="The Broad Institute Genomics Platform"/>
            <consortium name="The Broad Institute Genome Sequencing Center for Infectious Disease"/>
            <person name="Wu L."/>
            <person name="Ma J."/>
        </authorList>
    </citation>
    <scope>NUCLEOTIDE SEQUENCE [LARGE SCALE GENOMIC DNA]</scope>
    <source>
        <strain evidence="2">CGMCC 1.15809</strain>
    </source>
</reference>
<keyword evidence="2" id="KW-1185">Reference proteome</keyword>
<dbReference type="RefSeq" id="WP_345079461.1">
    <property type="nucleotide sequence ID" value="NZ_BAAAWG010000004.1"/>
</dbReference>
<proteinExistence type="predicted"/>
<gene>
    <name evidence="1" type="ORF">ACFP3M_11180</name>
</gene>
<protein>
    <recommendedName>
        <fullName evidence="3">Tetratricopeptide repeat protein</fullName>
    </recommendedName>
</protein>
<name>A0ABW1FFW9_9ACTN</name>
<evidence type="ECO:0000313" key="2">
    <source>
        <dbReference type="Proteomes" id="UP001596241"/>
    </source>
</evidence>
<dbReference type="InterPro" id="IPR011990">
    <property type="entry name" value="TPR-like_helical_dom_sf"/>
</dbReference>
<dbReference type="Proteomes" id="UP001596241">
    <property type="component" value="Unassembled WGS sequence"/>
</dbReference>
<dbReference type="EMBL" id="JBHSPW010000004">
    <property type="protein sequence ID" value="MFC5893377.1"/>
    <property type="molecule type" value="Genomic_DNA"/>
</dbReference>
<evidence type="ECO:0008006" key="3">
    <source>
        <dbReference type="Google" id="ProtNLM"/>
    </source>
</evidence>
<accession>A0ABW1FFW9</accession>
<dbReference type="SUPFAM" id="SSF48452">
    <property type="entry name" value="TPR-like"/>
    <property type="match status" value="1"/>
</dbReference>